<dbReference type="AlphaFoldDB" id="A0A1R0ISA9"/>
<dbReference type="EMBL" id="PXYX01000018">
    <property type="protein sequence ID" value="PSR26859.1"/>
    <property type="molecule type" value="Genomic_DNA"/>
</dbReference>
<evidence type="ECO:0000313" key="2">
    <source>
        <dbReference type="EMBL" id="PSR26859.1"/>
    </source>
</evidence>
<accession>A0A1R0ISA9</accession>
<proteinExistence type="predicted"/>
<evidence type="ECO:0000313" key="3">
    <source>
        <dbReference type="Proteomes" id="UP000242705"/>
    </source>
</evidence>
<comment type="caution">
    <text evidence="2">The sequence shown here is derived from an EMBL/GenBank/DDBJ whole genome shotgun (WGS) entry which is preliminary data.</text>
</comment>
<organism evidence="2 3">
    <name type="scientific">Sulfobacillus thermosulfidooxidans</name>
    <dbReference type="NCBI Taxonomy" id="28034"/>
    <lineage>
        <taxon>Bacteria</taxon>
        <taxon>Bacillati</taxon>
        <taxon>Bacillota</taxon>
        <taxon>Clostridia</taxon>
        <taxon>Eubacteriales</taxon>
        <taxon>Clostridiales Family XVII. Incertae Sedis</taxon>
        <taxon>Sulfobacillus</taxon>
    </lineage>
</organism>
<dbReference type="Proteomes" id="UP000242705">
    <property type="component" value="Unassembled WGS sequence"/>
</dbReference>
<name>A0A1R0ISA9_SULTH</name>
<dbReference type="RefSeq" id="WP_020373442.1">
    <property type="nucleotide sequence ID" value="NZ_MDZD01000032.1"/>
</dbReference>
<reference evidence="2 3" key="1">
    <citation type="journal article" date="2014" name="BMC Genomics">
        <title>Comparison of environmental and isolate Sulfobacillus genomes reveals diverse carbon, sulfur, nitrogen, and hydrogen metabolisms.</title>
        <authorList>
            <person name="Justice N.B."/>
            <person name="Norman A."/>
            <person name="Brown C.T."/>
            <person name="Singh A."/>
            <person name="Thomas B.C."/>
            <person name="Banfield J.F."/>
        </authorList>
    </citation>
    <scope>NUCLEOTIDE SEQUENCE [LARGE SCALE GENOMIC DNA]</scope>
    <source>
        <strain evidence="2">AMDSBA5</strain>
    </source>
</reference>
<evidence type="ECO:0000256" key="1">
    <source>
        <dbReference type="SAM" id="MobiDB-lite"/>
    </source>
</evidence>
<gene>
    <name evidence="2" type="ORF">C7B47_09725</name>
</gene>
<feature type="region of interest" description="Disordered" evidence="1">
    <location>
        <begin position="29"/>
        <end position="71"/>
    </location>
</feature>
<protein>
    <submittedName>
        <fullName evidence="2">Uncharacterized protein</fullName>
    </submittedName>
</protein>
<sequence length="71" mass="8278">MLRLLVLITPLFWALVFYLIWQRQKHRAQEEAKSSTTLGKKARHSKLAPVIPLFPDPPTSRKAHPNDDHHE</sequence>